<reference evidence="3 5" key="3">
    <citation type="submission" date="2019-03" db="EMBL/GenBank/DDBJ databases">
        <authorList>
            <consortium name="Pathogen Informatics"/>
        </authorList>
    </citation>
    <scope>NUCLEOTIDE SEQUENCE [LARGE SCALE GENOMIC DNA]</scope>
    <source>
        <strain evidence="3 5">NCTC12282</strain>
    </source>
</reference>
<organism evidence="2 4">
    <name type="scientific">Budvicia aquatica</name>
    <dbReference type="NCBI Taxonomy" id="82979"/>
    <lineage>
        <taxon>Bacteria</taxon>
        <taxon>Pseudomonadati</taxon>
        <taxon>Pseudomonadota</taxon>
        <taxon>Gammaproteobacteria</taxon>
        <taxon>Enterobacterales</taxon>
        <taxon>Budviciaceae</taxon>
        <taxon>Budvicia</taxon>
    </lineage>
</organism>
<dbReference type="RefSeq" id="WP_051323209.1">
    <property type="nucleotide sequence ID" value="NZ_CAADJA010000002.1"/>
</dbReference>
<dbReference type="PIRSF" id="PIRSF006661">
    <property type="entry name" value="PP-lp_UCP006661"/>
    <property type="match status" value="1"/>
</dbReference>
<protein>
    <submittedName>
        <fullName evidence="3">ATP-utilizing enzymes of the PP-loop superfamily</fullName>
    </submittedName>
</protein>
<dbReference type="InterPro" id="IPR052188">
    <property type="entry name" value="Ni-pincer_cofactor_biosynth"/>
</dbReference>
<feature type="active site" description="Nucleophile and sulfur donor" evidence="1">
    <location>
        <position position="176"/>
    </location>
</feature>
<name>A0A2C6DM71_9GAMM</name>
<evidence type="ECO:0000313" key="2">
    <source>
        <dbReference type="EMBL" id="PHI30317.1"/>
    </source>
</evidence>
<dbReference type="STRING" id="1111728.GCA_000427805_04132"/>
<dbReference type="Proteomes" id="UP000224974">
    <property type="component" value="Unassembled WGS sequence"/>
</dbReference>
<keyword evidence="4" id="KW-1185">Reference proteome</keyword>
<evidence type="ECO:0000313" key="3">
    <source>
        <dbReference type="EMBL" id="VFS49403.1"/>
    </source>
</evidence>
<dbReference type="GO" id="GO:0016783">
    <property type="term" value="F:sulfurtransferase activity"/>
    <property type="evidence" value="ECO:0007669"/>
    <property type="project" value="InterPro"/>
</dbReference>
<proteinExistence type="predicted"/>
<gene>
    <name evidence="2" type="ORF">CRN84_13725</name>
    <name evidence="3" type="ORF">NCTC12282_03881</name>
</gene>
<dbReference type="SUPFAM" id="SSF52402">
    <property type="entry name" value="Adenine nucleotide alpha hydrolases-like"/>
    <property type="match status" value="1"/>
</dbReference>
<dbReference type="EMBL" id="CAADJA010000002">
    <property type="protein sequence ID" value="VFS49403.1"/>
    <property type="molecule type" value="Genomic_DNA"/>
</dbReference>
<accession>A0A2C6DM71</accession>
<reference evidence="4" key="2">
    <citation type="submission" date="2017-09" db="EMBL/GenBank/DDBJ databases">
        <title>FDA dAtabase for Regulatory Grade micrObial Sequences (FDA-ARGOS): Supporting development and validation of Infectious Disease Dx tests.</title>
        <authorList>
            <person name="Minogue T."/>
            <person name="Wolcott M."/>
            <person name="Wasieloski L."/>
            <person name="Aguilar W."/>
            <person name="Moore D."/>
            <person name="Tallon L."/>
            <person name="Sadzewicz L."/>
            <person name="Ott S."/>
            <person name="Zhao X."/>
            <person name="Nagaraj S."/>
            <person name="Vavikolanu K."/>
            <person name="Aluvathingal J."/>
            <person name="Nadendla S."/>
            <person name="Sichtig H."/>
        </authorList>
    </citation>
    <scope>NUCLEOTIDE SEQUENCE [LARGE SCALE GENOMIC DNA]</scope>
    <source>
        <strain evidence="4">FDAARGOS_387</strain>
    </source>
</reference>
<dbReference type="EMBL" id="PDDX01000001">
    <property type="protein sequence ID" value="PHI30317.1"/>
    <property type="molecule type" value="Genomic_DNA"/>
</dbReference>
<sequence>MNNNHSTQLALLRLEQWLKAVGQCTVAVSGGIDSMLMAYIAHQALGQKALIVHATSAAVPYADGIRVAEYARRYQWNFKQIITGEIDREDYQRNPVNRCYYCKTSLYINLRKLDHGQAIGGTNLDDLGDYRPGLIAAKEQHIRHPYIECLIDKKTIRQIAALLGLRDLQDLPASPCLASRVETGIRISSAQLDLIDRVERHVRKVISGETIRFRIRQSAMVLELDDRTLVELQAGDIDQLAIHIKTMAKECGLNAPLFISAYQRGSAFVGNKEPVNYVEA</sequence>
<dbReference type="Proteomes" id="UP000373449">
    <property type="component" value="Unassembled WGS sequence"/>
</dbReference>
<evidence type="ECO:0000313" key="4">
    <source>
        <dbReference type="Proteomes" id="UP000224974"/>
    </source>
</evidence>
<reference evidence="2" key="1">
    <citation type="submission" date="2017-09" db="EMBL/GenBank/DDBJ databases">
        <title>FDA dAtabase for Regulatory Grade micrObial Sequences (FDA-ARGOS): Supporting development and validation of Infectious Disease Dx tests.</title>
        <authorList>
            <person name="Minogue T."/>
            <person name="Wolcott M."/>
            <person name="Wasieloski L."/>
            <person name="Aguilar W."/>
            <person name="Moore D."/>
            <person name="Tallon L.J."/>
            <person name="Sadzewicz L."/>
            <person name="Ott S."/>
            <person name="Zhao X."/>
            <person name="Nagaraj S."/>
            <person name="Vavikolanu K."/>
            <person name="Aluvathingal J."/>
            <person name="Nadendla S."/>
            <person name="Sichtig H."/>
        </authorList>
    </citation>
    <scope>NUCLEOTIDE SEQUENCE</scope>
    <source>
        <strain evidence="2">FDAARGOS_387</strain>
    </source>
</reference>
<dbReference type="PANTHER" id="PTHR43169:SF2">
    <property type="entry name" value="NAD_GMP SYNTHASE DOMAIN-CONTAINING PROTEIN"/>
    <property type="match status" value="1"/>
</dbReference>
<dbReference type="InterPro" id="IPR014729">
    <property type="entry name" value="Rossmann-like_a/b/a_fold"/>
</dbReference>
<dbReference type="OrthoDB" id="9776919at2"/>
<dbReference type="InterPro" id="IPR005232">
    <property type="entry name" value="LarE"/>
</dbReference>
<dbReference type="AlphaFoldDB" id="A0A2C6DM71"/>
<dbReference type="PANTHER" id="PTHR43169">
    <property type="entry name" value="EXSB FAMILY PROTEIN"/>
    <property type="match status" value="1"/>
</dbReference>
<dbReference type="Gene3D" id="3.40.50.620">
    <property type="entry name" value="HUPs"/>
    <property type="match status" value="1"/>
</dbReference>
<evidence type="ECO:0000313" key="5">
    <source>
        <dbReference type="Proteomes" id="UP000373449"/>
    </source>
</evidence>
<evidence type="ECO:0000256" key="1">
    <source>
        <dbReference type="PIRSR" id="PIRSR006661-1"/>
    </source>
</evidence>